<dbReference type="Proteomes" id="UP000777935">
    <property type="component" value="Unassembled WGS sequence"/>
</dbReference>
<evidence type="ECO:0000313" key="3">
    <source>
        <dbReference type="Proteomes" id="UP000777935"/>
    </source>
</evidence>
<proteinExistence type="predicted"/>
<evidence type="ECO:0008006" key="4">
    <source>
        <dbReference type="Google" id="ProtNLM"/>
    </source>
</evidence>
<organism evidence="2 3">
    <name type="scientific">Parasulfitobacter algicola</name>
    <dbReference type="NCBI Taxonomy" id="2614809"/>
    <lineage>
        <taxon>Bacteria</taxon>
        <taxon>Pseudomonadati</taxon>
        <taxon>Pseudomonadota</taxon>
        <taxon>Alphaproteobacteria</taxon>
        <taxon>Rhodobacterales</taxon>
        <taxon>Roseobacteraceae</taxon>
        <taxon>Parasulfitobacter</taxon>
    </lineage>
</organism>
<sequence length="57" mass="6452">MKRYLVFILPVLVAACSSPEGQGFDEYRVPSQSIEEQERIERLQKTAPPENGSRTTV</sequence>
<keyword evidence="3" id="KW-1185">Reference proteome</keyword>
<evidence type="ECO:0000256" key="1">
    <source>
        <dbReference type="SAM" id="MobiDB-lite"/>
    </source>
</evidence>
<comment type="caution">
    <text evidence="2">The sequence shown here is derived from an EMBL/GenBank/DDBJ whole genome shotgun (WGS) entry which is preliminary data.</text>
</comment>
<gene>
    <name evidence="2" type="ORF">HRQ87_00060</name>
</gene>
<dbReference type="PROSITE" id="PS51257">
    <property type="entry name" value="PROKAR_LIPOPROTEIN"/>
    <property type="match status" value="1"/>
</dbReference>
<accession>A0ABX2IKU4</accession>
<feature type="region of interest" description="Disordered" evidence="1">
    <location>
        <begin position="19"/>
        <end position="57"/>
    </location>
</feature>
<reference evidence="2 3" key="1">
    <citation type="submission" date="2020-06" db="EMBL/GenBank/DDBJ databases">
        <title>Sulfitobacter algicola sp. nov., isolated from green algae.</title>
        <authorList>
            <person name="Wang C."/>
        </authorList>
    </citation>
    <scope>NUCLEOTIDE SEQUENCE [LARGE SCALE GENOMIC DNA]</scope>
    <source>
        <strain evidence="2 3">1151</strain>
    </source>
</reference>
<protein>
    <recommendedName>
        <fullName evidence="4">Lipoprotein</fullName>
    </recommendedName>
</protein>
<dbReference type="EMBL" id="JABUFE010000001">
    <property type="protein sequence ID" value="NSX53190.1"/>
    <property type="molecule type" value="Genomic_DNA"/>
</dbReference>
<dbReference type="RefSeq" id="WP_174134321.1">
    <property type="nucleotide sequence ID" value="NZ_JABUFE010000001.1"/>
</dbReference>
<name>A0ABX2IKU4_9RHOB</name>
<evidence type="ECO:0000313" key="2">
    <source>
        <dbReference type="EMBL" id="NSX53190.1"/>
    </source>
</evidence>